<dbReference type="PANTHER" id="PTHR30505:SF0">
    <property type="entry name" value="FRUCTOSE-LIKE PTS SYSTEM EIIBC COMPONENT-RELATED"/>
    <property type="match status" value="1"/>
</dbReference>
<dbReference type="InterPro" id="IPR003353">
    <property type="entry name" value="PTS_IIB_fruc"/>
</dbReference>
<evidence type="ECO:0000256" key="6">
    <source>
        <dbReference type="ARBA" id="ARBA00022679"/>
    </source>
</evidence>
<dbReference type="GO" id="GO:0022877">
    <property type="term" value="F:protein-N(PI)-phosphohistidine-fructose phosphotransferase system transporter activity"/>
    <property type="evidence" value="ECO:0007669"/>
    <property type="project" value="InterPro"/>
</dbReference>
<dbReference type="InterPro" id="IPR013014">
    <property type="entry name" value="PTS_EIIC_2"/>
</dbReference>
<dbReference type="Gene3D" id="3.40.930.10">
    <property type="entry name" value="Mannitol-specific EII, Chain A"/>
    <property type="match status" value="1"/>
</dbReference>
<dbReference type="InterPro" id="IPR050864">
    <property type="entry name" value="Bacterial_PTS_Sugar_Transport"/>
</dbReference>
<dbReference type="InterPro" id="IPR003501">
    <property type="entry name" value="PTS_EIIB_2/3"/>
</dbReference>
<evidence type="ECO:0000259" key="15">
    <source>
        <dbReference type="PROSITE" id="PS51099"/>
    </source>
</evidence>
<feature type="transmembrane region" description="Helical" evidence="13">
    <location>
        <begin position="519"/>
        <end position="537"/>
    </location>
</feature>
<evidence type="ECO:0000256" key="3">
    <source>
        <dbReference type="ARBA" id="ARBA00022475"/>
    </source>
</evidence>
<reference evidence="17 18" key="1">
    <citation type="submission" date="2019-01" db="EMBL/GenBank/DDBJ databases">
        <title>Novel species of Nocardioides.</title>
        <authorList>
            <person name="Liu Q."/>
            <person name="Xin Y.-H."/>
        </authorList>
    </citation>
    <scope>NUCLEOTIDE SEQUENCE [LARGE SCALE GENOMIC DNA]</scope>
    <source>
        <strain evidence="17 18">CGMCC 4.6882</strain>
    </source>
</reference>
<sequence>MTDLITTDLVRLGADWGADKQDVIRALAAVVEDAGRASDKDQLITDAFARESTSATGLPGGIAIPHCRTTGVETPTLAFARLDPPVDFGAKDGPADLAFLIAAPAGGDADHLTILTKLARALVKPAFTDALRTAETPQDVVDLIAHELGEPAPSTSKPAPSGAPSGAATPAGEVTSTPQAAPAAAPAATSGGKPSLVAVTACPTGIAHTYMAAEALEAAAERAGVQLEVETQGSAGSTPLAPGTIAAAGAVIFAVDVGVRDRSRFAGKPMVSSGVKRPIDDADAMIAEALKYAADPAGSPKVEGDASGGAGAGAGGGAAEESWGGRIRRVLMTGVSYMIPFVAAGGLLIALGFLFGGYEIVTDGQSIAVDNTFFNLPDVDALGLDHALGGSAFFAYIGALLFTLGAAAFGFLVPALAGYIAYAIADRPGIAPGFVMGAIAGAINSGFLGGIVGGALAGTVALWITRWKVPTWMRGLMPVLVIPLLATLISGFIMVVVLGKPLAGLMTALADGLNSLQGGSAIILGIILGLMMAFDMGGPLNKTAYAFATAGLGAAATATDAPELKVMAAVMLSGMVPPLALALATVVRPGLFTVPERENGKAAWAMGASFITEGAIPFAAADPLRVIPSIMAGSAVTGALSMGLDVGLRAPHGGVFVLFAVDNKLGFLIALVAGTLVAAALVIVLKSMGRTSNDVATV</sequence>
<proteinExistence type="predicted"/>
<dbReference type="SUPFAM" id="SSF52794">
    <property type="entry name" value="PTS system IIB component-like"/>
    <property type="match status" value="1"/>
</dbReference>
<dbReference type="InterPro" id="IPR006327">
    <property type="entry name" value="PTS_IIC_fruc"/>
</dbReference>
<evidence type="ECO:0000256" key="11">
    <source>
        <dbReference type="ARBA" id="ARBA00023136"/>
    </source>
</evidence>
<keyword evidence="4" id="KW-0597">Phosphoprotein</keyword>
<feature type="transmembrane region" description="Helical" evidence="13">
    <location>
        <begin position="393"/>
        <end position="422"/>
    </location>
</feature>
<evidence type="ECO:0000256" key="5">
    <source>
        <dbReference type="ARBA" id="ARBA00022597"/>
    </source>
</evidence>
<evidence type="ECO:0000313" key="17">
    <source>
        <dbReference type="EMBL" id="RYB95453.1"/>
    </source>
</evidence>
<dbReference type="GO" id="GO:0009401">
    <property type="term" value="P:phosphoenolpyruvate-dependent sugar phosphotransferase system"/>
    <property type="evidence" value="ECO:0007669"/>
    <property type="project" value="UniProtKB-KW"/>
</dbReference>
<dbReference type="Gene3D" id="3.40.50.2300">
    <property type="match status" value="1"/>
</dbReference>
<dbReference type="PROSITE" id="PS51104">
    <property type="entry name" value="PTS_EIIC_TYPE_2"/>
    <property type="match status" value="1"/>
</dbReference>
<feature type="region of interest" description="Disordered" evidence="12">
    <location>
        <begin position="150"/>
        <end position="194"/>
    </location>
</feature>
<feature type="domain" description="PTS EIIA type-2" evidence="14">
    <location>
        <begin position="3"/>
        <end position="147"/>
    </location>
</feature>
<keyword evidence="9" id="KW-0418">Kinase</keyword>
<protein>
    <submittedName>
        <fullName evidence="17">PTS lactose transporter subunit IIC</fullName>
    </submittedName>
</protein>
<dbReference type="GO" id="GO:0016301">
    <property type="term" value="F:kinase activity"/>
    <property type="evidence" value="ECO:0007669"/>
    <property type="project" value="UniProtKB-KW"/>
</dbReference>
<dbReference type="Pfam" id="PF02378">
    <property type="entry name" value="PTS_EIIC"/>
    <property type="match status" value="1"/>
</dbReference>
<keyword evidence="18" id="KW-1185">Reference proteome</keyword>
<feature type="transmembrane region" description="Helical" evidence="13">
    <location>
        <begin position="476"/>
        <end position="498"/>
    </location>
</feature>
<name>A0A4Q2S593_9ACTN</name>
<feature type="compositionally biased region" description="Low complexity" evidence="12">
    <location>
        <begin position="151"/>
        <end position="172"/>
    </location>
</feature>
<comment type="subcellular location">
    <subcellularLocation>
        <location evidence="1">Cell inner membrane</location>
        <topology evidence="1">Multi-pass membrane protein</topology>
    </subcellularLocation>
</comment>
<dbReference type="PROSITE" id="PS51099">
    <property type="entry name" value="PTS_EIIB_TYPE_2"/>
    <property type="match status" value="1"/>
</dbReference>
<evidence type="ECO:0000256" key="2">
    <source>
        <dbReference type="ARBA" id="ARBA00022448"/>
    </source>
</evidence>
<feature type="transmembrane region" description="Helical" evidence="13">
    <location>
        <begin position="335"/>
        <end position="355"/>
    </location>
</feature>
<dbReference type="InterPro" id="IPR002178">
    <property type="entry name" value="PTS_EIIA_type-2_dom"/>
</dbReference>
<dbReference type="GO" id="GO:0090563">
    <property type="term" value="F:protein-phosphocysteine-sugar phosphotransferase activity"/>
    <property type="evidence" value="ECO:0007669"/>
    <property type="project" value="TreeGrafter"/>
</dbReference>
<dbReference type="AlphaFoldDB" id="A0A4Q2S593"/>
<dbReference type="Pfam" id="PF00359">
    <property type="entry name" value="PTS_EIIA_2"/>
    <property type="match status" value="1"/>
</dbReference>
<keyword evidence="5" id="KW-0762">Sugar transport</keyword>
<evidence type="ECO:0000256" key="1">
    <source>
        <dbReference type="ARBA" id="ARBA00004429"/>
    </source>
</evidence>
<dbReference type="NCBIfam" id="TIGR00829">
    <property type="entry name" value="FRU"/>
    <property type="match status" value="1"/>
</dbReference>
<dbReference type="InterPro" id="IPR016152">
    <property type="entry name" value="PTrfase/Anion_transptr"/>
</dbReference>
<evidence type="ECO:0000256" key="10">
    <source>
        <dbReference type="ARBA" id="ARBA00022989"/>
    </source>
</evidence>
<accession>A0A4Q2S593</accession>
<evidence type="ECO:0000256" key="13">
    <source>
        <dbReference type="SAM" id="Phobius"/>
    </source>
</evidence>
<keyword evidence="10 13" id="KW-1133">Transmembrane helix</keyword>
<feature type="domain" description="PTS EIIB type-2" evidence="15">
    <location>
        <begin position="196"/>
        <end position="291"/>
    </location>
</feature>
<feature type="transmembrane region" description="Helical" evidence="13">
    <location>
        <begin position="434"/>
        <end position="464"/>
    </location>
</feature>
<dbReference type="PANTHER" id="PTHR30505">
    <property type="entry name" value="FRUCTOSE-LIKE PERMEASE"/>
    <property type="match status" value="1"/>
</dbReference>
<evidence type="ECO:0000256" key="12">
    <source>
        <dbReference type="SAM" id="MobiDB-lite"/>
    </source>
</evidence>
<dbReference type="Pfam" id="PF02302">
    <property type="entry name" value="PTS_IIB"/>
    <property type="match status" value="1"/>
</dbReference>
<dbReference type="InterPro" id="IPR036095">
    <property type="entry name" value="PTS_EIIB-like_sf"/>
</dbReference>
<dbReference type="PROSITE" id="PS51094">
    <property type="entry name" value="PTS_EIIA_TYPE_2"/>
    <property type="match status" value="1"/>
</dbReference>
<dbReference type="NCBIfam" id="TIGR01427">
    <property type="entry name" value="PTS_IIC_fructo"/>
    <property type="match status" value="1"/>
</dbReference>
<dbReference type="Proteomes" id="UP000294071">
    <property type="component" value="Unassembled WGS sequence"/>
</dbReference>
<organism evidence="17 18">
    <name type="scientific">Nocardioides oleivorans</name>
    <dbReference type="NCBI Taxonomy" id="273676"/>
    <lineage>
        <taxon>Bacteria</taxon>
        <taxon>Bacillati</taxon>
        <taxon>Actinomycetota</taxon>
        <taxon>Actinomycetes</taxon>
        <taxon>Propionibacteriales</taxon>
        <taxon>Nocardioidaceae</taxon>
        <taxon>Nocardioides</taxon>
    </lineage>
</organism>
<evidence type="ECO:0000313" key="18">
    <source>
        <dbReference type="Proteomes" id="UP000294071"/>
    </source>
</evidence>
<keyword evidence="7" id="KW-0598">Phosphotransferase system</keyword>
<evidence type="ECO:0000256" key="7">
    <source>
        <dbReference type="ARBA" id="ARBA00022683"/>
    </source>
</evidence>
<feature type="transmembrane region" description="Helical" evidence="13">
    <location>
        <begin position="566"/>
        <end position="587"/>
    </location>
</feature>
<evidence type="ECO:0000256" key="8">
    <source>
        <dbReference type="ARBA" id="ARBA00022692"/>
    </source>
</evidence>
<keyword evidence="3" id="KW-1003">Cell membrane</keyword>
<dbReference type="RefSeq" id="WP_129400786.1">
    <property type="nucleotide sequence ID" value="NZ_SDWT01000001.1"/>
</dbReference>
<feature type="region of interest" description="Disordered" evidence="12">
    <location>
        <begin position="296"/>
        <end position="320"/>
    </location>
</feature>
<dbReference type="GO" id="GO:0005886">
    <property type="term" value="C:plasma membrane"/>
    <property type="evidence" value="ECO:0007669"/>
    <property type="project" value="UniProtKB-SubCell"/>
</dbReference>
<evidence type="ECO:0000259" key="16">
    <source>
        <dbReference type="PROSITE" id="PS51104"/>
    </source>
</evidence>
<dbReference type="GO" id="GO:0005351">
    <property type="term" value="F:carbohydrate:proton symporter activity"/>
    <property type="evidence" value="ECO:0007669"/>
    <property type="project" value="InterPro"/>
</dbReference>
<evidence type="ECO:0000256" key="4">
    <source>
        <dbReference type="ARBA" id="ARBA00022553"/>
    </source>
</evidence>
<feature type="domain" description="PTS EIIC type-2" evidence="16">
    <location>
        <begin position="327"/>
        <end position="695"/>
    </location>
</feature>
<dbReference type="CDD" id="cd00211">
    <property type="entry name" value="PTS_IIA_fru"/>
    <property type="match status" value="1"/>
</dbReference>
<evidence type="ECO:0000259" key="14">
    <source>
        <dbReference type="PROSITE" id="PS51094"/>
    </source>
</evidence>
<keyword evidence="6" id="KW-0808">Transferase</keyword>
<dbReference type="EMBL" id="SDWT01000001">
    <property type="protein sequence ID" value="RYB95453.1"/>
    <property type="molecule type" value="Genomic_DNA"/>
</dbReference>
<feature type="compositionally biased region" description="Gly residues" evidence="12">
    <location>
        <begin position="306"/>
        <end position="318"/>
    </location>
</feature>
<dbReference type="InterPro" id="IPR013011">
    <property type="entry name" value="PTS_EIIB_2"/>
</dbReference>
<evidence type="ECO:0000256" key="9">
    <source>
        <dbReference type="ARBA" id="ARBA00022777"/>
    </source>
</evidence>
<keyword evidence="11 13" id="KW-0472">Membrane</keyword>
<keyword evidence="8 13" id="KW-0812">Transmembrane</keyword>
<dbReference type="SUPFAM" id="SSF55804">
    <property type="entry name" value="Phoshotransferase/anion transport protein"/>
    <property type="match status" value="1"/>
</dbReference>
<dbReference type="OrthoDB" id="9782569at2"/>
<comment type="caution">
    <text evidence="17">The sequence shown here is derived from an EMBL/GenBank/DDBJ whole genome shotgun (WGS) entry which is preliminary data.</text>
</comment>
<feature type="transmembrane region" description="Helical" evidence="13">
    <location>
        <begin position="665"/>
        <end position="685"/>
    </location>
</feature>
<dbReference type="InterPro" id="IPR003352">
    <property type="entry name" value="PTS_EIIC"/>
</dbReference>
<dbReference type="CDD" id="cd05569">
    <property type="entry name" value="PTS_IIB_fructose"/>
    <property type="match status" value="1"/>
</dbReference>
<gene>
    <name evidence="17" type="ORF">EUA93_14545</name>
</gene>
<keyword evidence="2" id="KW-0813">Transport</keyword>